<organism evidence="1">
    <name type="scientific">marine sediment metagenome</name>
    <dbReference type="NCBI Taxonomy" id="412755"/>
    <lineage>
        <taxon>unclassified sequences</taxon>
        <taxon>metagenomes</taxon>
        <taxon>ecological metagenomes</taxon>
    </lineage>
</organism>
<reference evidence="1" key="1">
    <citation type="journal article" date="2015" name="Nature">
        <title>Complex archaea that bridge the gap between prokaryotes and eukaryotes.</title>
        <authorList>
            <person name="Spang A."/>
            <person name="Saw J.H."/>
            <person name="Jorgensen S.L."/>
            <person name="Zaremba-Niedzwiedzka K."/>
            <person name="Martijn J."/>
            <person name="Lind A.E."/>
            <person name="van Eijk R."/>
            <person name="Schleper C."/>
            <person name="Guy L."/>
            <person name="Ettema T.J."/>
        </authorList>
    </citation>
    <scope>NUCLEOTIDE SEQUENCE</scope>
</reference>
<evidence type="ECO:0000313" key="1">
    <source>
        <dbReference type="EMBL" id="KKN31288.1"/>
    </source>
</evidence>
<sequence length="224" mass="26274">MEHEAVGILENPKDKEIFKSIEGMLTKFYPGHTRIQIENFILNDVEYPTKYGKYQQTLHELFSRYNNLIDAYYRLKEAEISLKWREADAKNNPETEKGQLAAVEAEKLRFQIVSIKASLKHILKETHVFYEVYQDSKEFHKLTPEQEYKLEANQWAMKALNNPLVFEERYGGKFLEQAWGKDNYKKFVAARKKAVGDLHREIVSLKVLPASTVSLLESTQKKER</sequence>
<dbReference type="EMBL" id="LAZR01002342">
    <property type="protein sequence ID" value="KKN31288.1"/>
    <property type="molecule type" value="Genomic_DNA"/>
</dbReference>
<proteinExistence type="predicted"/>
<comment type="caution">
    <text evidence="1">The sequence shown here is derived from an EMBL/GenBank/DDBJ whole genome shotgun (WGS) entry which is preliminary data.</text>
</comment>
<protein>
    <submittedName>
        <fullName evidence="1">Uncharacterized protein</fullName>
    </submittedName>
</protein>
<dbReference type="AlphaFoldDB" id="A0A0F9SQ63"/>
<accession>A0A0F9SQ63</accession>
<name>A0A0F9SQ63_9ZZZZ</name>
<gene>
    <name evidence="1" type="ORF">LCGC14_0825530</name>
</gene>